<sequence>KGVWDEAGGNRAHASEAAYQVDFVRGESTSWLEGYSTWVTTTNILLNEQRFHLIDNDTGFGGEAGGGLNGEEWHMAKRCERLRLRGDLIFTPPHEHVGPGRTLSNSQGIP</sequence>
<dbReference type="EMBL" id="CAJVPT010054715">
    <property type="protein sequence ID" value="CAG8753849.1"/>
    <property type="molecule type" value="Genomic_DNA"/>
</dbReference>
<protein>
    <submittedName>
        <fullName evidence="1">17345_t:CDS:1</fullName>
    </submittedName>
</protein>
<proteinExistence type="predicted"/>
<accession>A0ACA9QPX8</accession>
<evidence type="ECO:0000313" key="2">
    <source>
        <dbReference type="Proteomes" id="UP000789525"/>
    </source>
</evidence>
<dbReference type="Proteomes" id="UP000789525">
    <property type="component" value="Unassembled WGS sequence"/>
</dbReference>
<comment type="caution">
    <text evidence="1">The sequence shown here is derived from an EMBL/GenBank/DDBJ whole genome shotgun (WGS) entry which is preliminary data.</text>
</comment>
<keyword evidence="2" id="KW-1185">Reference proteome</keyword>
<name>A0ACA9QPX8_9GLOM</name>
<evidence type="ECO:0000313" key="1">
    <source>
        <dbReference type="EMBL" id="CAG8753849.1"/>
    </source>
</evidence>
<reference evidence="1" key="1">
    <citation type="submission" date="2021-06" db="EMBL/GenBank/DDBJ databases">
        <authorList>
            <person name="Kallberg Y."/>
            <person name="Tangrot J."/>
            <person name="Rosling A."/>
        </authorList>
    </citation>
    <scope>NUCLEOTIDE SEQUENCE</scope>
    <source>
        <strain evidence="1">CL356</strain>
    </source>
</reference>
<gene>
    <name evidence="1" type="ORF">ACOLOM_LOCUS12841</name>
</gene>
<feature type="non-terminal residue" evidence="1">
    <location>
        <position position="1"/>
    </location>
</feature>
<organism evidence="1 2">
    <name type="scientific">Acaulospora colombiana</name>
    <dbReference type="NCBI Taxonomy" id="27376"/>
    <lineage>
        <taxon>Eukaryota</taxon>
        <taxon>Fungi</taxon>
        <taxon>Fungi incertae sedis</taxon>
        <taxon>Mucoromycota</taxon>
        <taxon>Glomeromycotina</taxon>
        <taxon>Glomeromycetes</taxon>
        <taxon>Diversisporales</taxon>
        <taxon>Acaulosporaceae</taxon>
        <taxon>Acaulospora</taxon>
    </lineage>
</organism>